<keyword evidence="1" id="KW-0472">Membrane</keyword>
<gene>
    <name evidence="2" type="ORF">BDN71DRAFT_563627</name>
</gene>
<evidence type="ECO:0000313" key="2">
    <source>
        <dbReference type="EMBL" id="KAF9497719.1"/>
    </source>
</evidence>
<accession>A0A9P6A167</accession>
<proteinExistence type="predicted"/>
<sequence>MQTNLEKILGFGYLRIRQIRPKYQIGYLLFVDKSRRGLGKRLRAEAGCNFMFLLVSSSCLVVGFCLYANNLSALLYPLLLN</sequence>
<name>A0A9P6A167_PLEER</name>
<dbReference type="Proteomes" id="UP000807025">
    <property type="component" value="Unassembled WGS sequence"/>
</dbReference>
<protein>
    <submittedName>
        <fullName evidence="2">Uncharacterized protein</fullName>
    </submittedName>
</protein>
<organism evidence="2 3">
    <name type="scientific">Pleurotus eryngii</name>
    <name type="common">Boletus of the steppes</name>
    <dbReference type="NCBI Taxonomy" id="5323"/>
    <lineage>
        <taxon>Eukaryota</taxon>
        <taxon>Fungi</taxon>
        <taxon>Dikarya</taxon>
        <taxon>Basidiomycota</taxon>
        <taxon>Agaricomycotina</taxon>
        <taxon>Agaricomycetes</taxon>
        <taxon>Agaricomycetidae</taxon>
        <taxon>Agaricales</taxon>
        <taxon>Pleurotineae</taxon>
        <taxon>Pleurotaceae</taxon>
        <taxon>Pleurotus</taxon>
    </lineage>
</organism>
<comment type="caution">
    <text evidence="2">The sequence shown here is derived from an EMBL/GenBank/DDBJ whole genome shotgun (WGS) entry which is preliminary data.</text>
</comment>
<dbReference type="AlphaFoldDB" id="A0A9P6A167"/>
<reference evidence="2" key="1">
    <citation type="submission" date="2020-11" db="EMBL/GenBank/DDBJ databases">
        <authorList>
            <consortium name="DOE Joint Genome Institute"/>
            <person name="Ahrendt S."/>
            <person name="Riley R."/>
            <person name="Andreopoulos W."/>
            <person name="Labutti K."/>
            <person name="Pangilinan J."/>
            <person name="Ruiz-Duenas F.J."/>
            <person name="Barrasa J.M."/>
            <person name="Sanchez-Garcia M."/>
            <person name="Camarero S."/>
            <person name="Miyauchi S."/>
            <person name="Serrano A."/>
            <person name="Linde D."/>
            <person name="Babiker R."/>
            <person name="Drula E."/>
            <person name="Ayuso-Fernandez I."/>
            <person name="Pacheco R."/>
            <person name="Padilla G."/>
            <person name="Ferreira P."/>
            <person name="Barriuso J."/>
            <person name="Kellner H."/>
            <person name="Castanera R."/>
            <person name="Alfaro M."/>
            <person name="Ramirez L."/>
            <person name="Pisabarro A.G."/>
            <person name="Kuo A."/>
            <person name="Tritt A."/>
            <person name="Lipzen A."/>
            <person name="He G."/>
            <person name="Yan M."/>
            <person name="Ng V."/>
            <person name="Cullen D."/>
            <person name="Martin F."/>
            <person name="Rosso M.-N."/>
            <person name="Henrissat B."/>
            <person name="Hibbett D."/>
            <person name="Martinez A.T."/>
            <person name="Grigoriev I.V."/>
        </authorList>
    </citation>
    <scope>NUCLEOTIDE SEQUENCE</scope>
    <source>
        <strain evidence="2">ATCC 90797</strain>
    </source>
</reference>
<evidence type="ECO:0000313" key="3">
    <source>
        <dbReference type="Proteomes" id="UP000807025"/>
    </source>
</evidence>
<evidence type="ECO:0000256" key="1">
    <source>
        <dbReference type="SAM" id="Phobius"/>
    </source>
</evidence>
<keyword evidence="1" id="KW-0812">Transmembrane</keyword>
<dbReference type="EMBL" id="MU154542">
    <property type="protein sequence ID" value="KAF9497719.1"/>
    <property type="molecule type" value="Genomic_DNA"/>
</dbReference>
<keyword evidence="1" id="KW-1133">Transmembrane helix</keyword>
<feature type="transmembrane region" description="Helical" evidence="1">
    <location>
        <begin position="50"/>
        <end position="69"/>
    </location>
</feature>
<keyword evidence="3" id="KW-1185">Reference proteome</keyword>